<dbReference type="Proteomes" id="UP000789706">
    <property type="component" value="Unassembled WGS sequence"/>
</dbReference>
<dbReference type="OrthoDB" id="2375509at2759"/>
<dbReference type="EMBL" id="CAJVPK010000177">
    <property type="protein sequence ID" value="CAG8467545.1"/>
    <property type="molecule type" value="Genomic_DNA"/>
</dbReference>
<keyword evidence="3" id="KW-1185">Reference proteome</keyword>
<feature type="signal peptide" evidence="1">
    <location>
        <begin position="1"/>
        <end position="20"/>
    </location>
</feature>
<dbReference type="AlphaFoldDB" id="A0A9N8VV78"/>
<reference evidence="2" key="1">
    <citation type="submission" date="2021-06" db="EMBL/GenBank/DDBJ databases">
        <authorList>
            <person name="Kallberg Y."/>
            <person name="Tangrot J."/>
            <person name="Rosling A."/>
        </authorList>
    </citation>
    <scope>NUCLEOTIDE SEQUENCE</scope>
    <source>
        <strain evidence="2">AZ414A</strain>
    </source>
</reference>
<sequence>MQIHGLLLLTLIYSLSKIEAGSQFRSCSYSPDFYKVLVSFTTSITDKQKFCCTGSQCANLSPECPLWGGNIRGQCETVGESKFCVTSLVSTAHHPGELCGGIVNDVVSTNATVPAAKRSEVYFSWLCCDDNSCTEPTNVTVDATSHAAKTNCDNGQYSMMCFLDNGSWSCTGSKTPDINDITEPIGNCAISVVLPGM</sequence>
<comment type="caution">
    <text evidence="2">The sequence shown here is derived from an EMBL/GenBank/DDBJ whole genome shotgun (WGS) entry which is preliminary data.</text>
</comment>
<evidence type="ECO:0000313" key="3">
    <source>
        <dbReference type="Proteomes" id="UP000789706"/>
    </source>
</evidence>
<proteinExistence type="predicted"/>
<evidence type="ECO:0000256" key="1">
    <source>
        <dbReference type="SAM" id="SignalP"/>
    </source>
</evidence>
<keyword evidence="1" id="KW-0732">Signal</keyword>
<gene>
    <name evidence="2" type="ORF">DEBURN_LOCUS2993</name>
</gene>
<name>A0A9N8VV78_9GLOM</name>
<feature type="chain" id="PRO_5040402601" evidence="1">
    <location>
        <begin position="21"/>
        <end position="197"/>
    </location>
</feature>
<protein>
    <submittedName>
        <fullName evidence="2">2436_t:CDS:1</fullName>
    </submittedName>
</protein>
<accession>A0A9N8VV78</accession>
<organism evidence="2 3">
    <name type="scientific">Diversispora eburnea</name>
    <dbReference type="NCBI Taxonomy" id="1213867"/>
    <lineage>
        <taxon>Eukaryota</taxon>
        <taxon>Fungi</taxon>
        <taxon>Fungi incertae sedis</taxon>
        <taxon>Mucoromycota</taxon>
        <taxon>Glomeromycotina</taxon>
        <taxon>Glomeromycetes</taxon>
        <taxon>Diversisporales</taxon>
        <taxon>Diversisporaceae</taxon>
        <taxon>Diversispora</taxon>
    </lineage>
</organism>
<evidence type="ECO:0000313" key="2">
    <source>
        <dbReference type="EMBL" id="CAG8467545.1"/>
    </source>
</evidence>